<keyword evidence="3" id="KW-1185">Reference proteome</keyword>
<evidence type="ECO:0000313" key="3">
    <source>
        <dbReference type="Proteomes" id="UP000887159"/>
    </source>
</evidence>
<gene>
    <name evidence="2" type="ORF">TNCV_1075831</name>
</gene>
<dbReference type="Proteomes" id="UP000887159">
    <property type="component" value="Unassembled WGS sequence"/>
</dbReference>
<sequence length="127" mass="14396">MLDPTKYPPRAHGDGLIKISESQSPVGGRSRNHRCRELEHIFLLSSPCINSGGGDKVVSPTIVRQIPSQSFLTRLQQRLSDSGFFLMDIEQRERRVRSPNNNETVFDPIRNNHGTSMWAIASHRDFP</sequence>
<reference evidence="2" key="1">
    <citation type="submission" date="2020-08" db="EMBL/GenBank/DDBJ databases">
        <title>Multicomponent nature underlies the extraordinary mechanical properties of spider dragline silk.</title>
        <authorList>
            <person name="Kono N."/>
            <person name="Nakamura H."/>
            <person name="Mori M."/>
            <person name="Yoshida Y."/>
            <person name="Ohtoshi R."/>
            <person name="Malay A.D."/>
            <person name="Moran D.A.P."/>
            <person name="Tomita M."/>
            <person name="Numata K."/>
            <person name="Arakawa K."/>
        </authorList>
    </citation>
    <scope>NUCLEOTIDE SEQUENCE</scope>
</reference>
<dbReference type="AlphaFoldDB" id="A0A8X6SUC7"/>
<proteinExistence type="predicted"/>
<feature type="region of interest" description="Disordered" evidence="1">
    <location>
        <begin position="1"/>
        <end position="31"/>
    </location>
</feature>
<protein>
    <submittedName>
        <fullName evidence="2">Uncharacterized protein</fullName>
    </submittedName>
</protein>
<comment type="caution">
    <text evidence="2">The sequence shown here is derived from an EMBL/GenBank/DDBJ whole genome shotgun (WGS) entry which is preliminary data.</text>
</comment>
<dbReference type="EMBL" id="BMAU01021346">
    <property type="protein sequence ID" value="GFY17848.1"/>
    <property type="molecule type" value="Genomic_DNA"/>
</dbReference>
<accession>A0A8X6SUC7</accession>
<evidence type="ECO:0000256" key="1">
    <source>
        <dbReference type="SAM" id="MobiDB-lite"/>
    </source>
</evidence>
<evidence type="ECO:0000313" key="2">
    <source>
        <dbReference type="EMBL" id="GFY17848.1"/>
    </source>
</evidence>
<organism evidence="2 3">
    <name type="scientific">Trichonephila clavipes</name>
    <name type="common">Golden silk orbweaver</name>
    <name type="synonym">Nephila clavipes</name>
    <dbReference type="NCBI Taxonomy" id="2585209"/>
    <lineage>
        <taxon>Eukaryota</taxon>
        <taxon>Metazoa</taxon>
        <taxon>Ecdysozoa</taxon>
        <taxon>Arthropoda</taxon>
        <taxon>Chelicerata</taxon>
        <taxon>Arachnida</taxon>
        <taxon>Araneae</taxon>
        <taxon>Araneomorphae</taxon>
        <taxon>Entelegynae</taxon>
        <taxon>Araneoidea</taxon>
        <taxon>Nephilidae</taxon>
        <taxon>Trichonephila</taxon>
    </lineage>
</organism>
<name>A0A8X6SUC7_TRICX</name>